<dbReference type="PANTHER" id="PTHR12110:SF41">
    <property type="entry name" value="INOSOSE DEHYDRATASE"/>
    <property type="match status" value="1"/>
</dbReference>
<proteinExistence type="predicted"/>
<dbReference type="InterPro" id="IPR050312">
    <property type="entry name" value="IolE/XylAMocC-like"/>
</dbReference>
<dbReference type="SUPFAM" id="SSF51658">
    <property type="entry name" value="Xylose isomerase-like"/>
    <property type="match status" value="1"/>
</dbReference>
<evidence type="ECO:0000313" key="2">
    <source>
        <dbReference type="EMBL" id="NIH55512.1"/>
    </source>
</evidence>
<gene>
    <name evidence="2" type="ORF">FB473_000157</name>
</gene>
<dbReference type="Gene3D" id="3.20.20.150">
    <property type="entry name" value="Divalent-metal-dependent TIM barrel enzymes"/>
    <property type="match status" value="1"/>
</dbReference>
<keyword evidence="3" id="KW-1185">Reference proteome</keyword>
<comment type="caution">
    <text evidence="2">The sequence shown here is derived from an EMBL/GenBank/DDBJ whole genome shotgun (WGS) entry which is preliminary data.</text>
</comment>
<protein>
    <submittedName>
        <fullName evidence="2">Sugar phosphate isomerase/epimerase</fullName>
    </submittedName>
</protein>
<dbReference type="PANTHER" id="PTHR12110">
    <property type="entry name" value="HYDROXYPYRUVATE ISOMERASE"/>
    <property type="match status" value="1"/>
</dbReference>
<dbReference type="GO" id="GO:0016853">
    <property type="term" value="F:isomerase activity"/>
    <property type="evidence" value="ECO:0007669"/>
    <property type="project" value="UniProtKB-KW"/>
</dbReference>
<dbReference type="EMBL" id="JAAMOZ010000001">
    <property type="protein sequence ID" value="NIH55512.1"/>
    <property type="molecule type" value="Genomic_DNA"/>
</dbReference>
<accession>A0ABX0SAU7</accession>
<dbReference type="Proteomes" id="UP000749311">
    <property type="component" value="Unassembled WGS sequence"/>
</dbReference>
<dbReference type="RefSeq" id="WP_167163927.1">
    <property type="nucleotide sequence ID" value="NZ_BAAAOO010000012.1"/>
</dbReference>
<dbReference type="Pfam" id="PF01261">
    <property type="entry name" value="AP_endonuc_2"/>
    <property type="match status" value="1"/>
</dbReference>
<dbReference type="InterPro" id="IPR013022">
    <property type="entry name" value="Xyl_isomerase-like_TIM-brl"/>
</dbReference>
<reference evidence="2 3" key="1">
    <citation type="submission" date="2020-02" db="EMBL/GenBank/DDBJ databases">
        <title>Sequencing the genomes of 1000 actinobacteria strains.</title>
        <authorList>
            <person name="Klenk H.-P."/>
        </authorList>
    </citation>
    <scope>NUCLEOTIDE SEQUENCE [LARGE SCALE GENOMIC DNA]</scope>
    <source>
        <strain evidence="2 3">DSM 19609</strain>
    </source>
</reference>
<dbReference type="InterPro" id="IPR036237">
    <property type="entry name" value="Xyl_isomerase-like_sf"/>
</dbReference>
<organism evidence="2 3">
    <name type="scientific">Brooklawnia cerclae</name>
    <dbReference type="NCBI Taxonomy" id="349934"/>
    <lineage>
        <taxon>Bacteria</taxon>
        <taxon>Bacillati</taxon>
        <taxon>Actinomycetota</taxon>
        <taxon>Actinomycetes</taxon>
        <taxon>Propionibacteriales</taxon>
        <taxon>Propionibacteriaceae</taxon>
        <taxon>Brooklawnia</taxon>
    </lineage>
</organism>
<name>A0ABX0SAU7_9ACTN</name>
<keyword evidence="2" id="KW-0413">Isomerase</keyword>
<evidence type="ECO:0000313" key="3">
    <source>
        <dbReference type="Proteomes" id="UP000749311"/>
    </source>
</evidence>
<sequence>MYTAENWPIACKMNFGSRAEDGSPIGTAPVSTWEEQLTQVAELGFTEIDPMDDWVPIAELSAERFEEFRGLLDKLGLRVTAISIGRNSVVDRENGTRNLGTVHALIDRAAELGASIVNIGFQQALTEPQKRATWFWLADGHHDDPALRPLAVERVRELGDHARQLGLEISLEMYEDTYLGTAEDAVSFLKDVDHASVGLNPDIGNLIRLHRPMVKGEAMYEQVLPYSNYWHIKNYLRDEDPATGAYFSAPAPLEYGVIDYRSVIRRALRLGYSGPFMTEHYGSDWLGVGAVNARYIREVLRGARTLIESRTDEPQEADRELSSIVG</sequence>
<evidence type="ECO:0000259" key="1">
    <source>
        <dbReference type="Pfam" id="PF01261"/>
    </source>
</evidence>
<feature type="domain" description="Xylose isomerase-like TIM barrel" evidence="1">
    <location>
        <begin position="38"/>
        <end position="284"/>
    </location>
</feature>